<organism evidence="2 3">
    <name type="scientific">Dinghuibacter silviterrae</name>
    <dbReference type="NCBI Taxonomy" id="1539049"/>
    <lineage>
        <taxon>Bacteria</taxon>
        <taxon>Pseudomonadati</taxon>
        <taxon>Bacteroidota</taxon>
        <taxon>Chitinophagia</taxon>
        <taxon>Chitinophagales</taxon>
        <taxon>Chitinophagaceae</taxon>
        <taxon>Dinghuibacter</taxon>
    </lineage>
</organism>
<protein>
    <submittedName>
        <fullName evidence="2">Uncharacterized protein DUF3307</fullName>
    </submittedName>
</protein>
<feature type="transmembrane region" description="Helical" evidence="1">
    <location>
        <begin position="123"/>
        <end position="145"/>
    </location>
</feature>
<name>A0A4R8DFE0_9BACT</name>
<evidence type="ECO:0000313" key="2">
    <source>
        <dbReference type="EMBL" id="TDW96028.1"/>
    </source>
</evidence>
<keyword evidence="1" id="KW-0812">Transmembrane</keyword>
<evidence type="ECO:0000313" key="3">
    <source>
        <dbReference type="Proteomes" id="UP000294498"/>
    </source>
</evidence>
<accession>A0A4R8DFE0</accession>
<keyword evidence="1" id="KW-1133">Transmembrane helix</keyword>
<keyword evidence="3" id="KW-1185">Reference proteome</keyword>
<feature type="transmembrane region" description="Helical" evidence="1">
    <location>
        <begin position="35"/>
        <end position="52"/>
    </location>
</feature>
<dbReference type="Pfam" id="PF11750">
    <property type="entry name" value="DUF3307"/>
    <property type="match status" value="1"/>
</dbReference>
<dbReference type="EMBL" id="SODV01000002">
    <property type="protein sequence ID" value="TDW96028.1"/>
    <property type="molecule type" value="Genomic_DNA"/>
</dbReference>
<dbReference type="InterPro" id="IPR021737">
    <property type="entry name" value="Phage_phiKZ_Orf197"/>
</dbReference>
<feature type="transmembrane region" description="Helical" evidence="1">
    <location>
        <begin position="213"/>
        <end position="236"/>
    </location>
</feature>
<sequence length="238" mass="27297">MLLIYKWICAHLLGDFTFQNKKMVAHKRQYKARSGYLYLHVFIHAALIYLFTGWWTCWALPLTVAVTHYCIDLWKLYRKDTLLYFLIDQALHLLVLAGLWWVYQPPDRGAALLTAQALLENPVLWITVSAYLFIIWPCALLLGYLTRRWRNMIPSATSSMGEAGRWIGIFERILVLTFILVGHFEGIGFLIAAKSILRFGEIKGADSRAETEYILIGTLMSFSASILVGLACRYLLAI</sequence>
<reference evidence="2 3" key="1">
    <citation type="submission" date="2019-03" db="EMBL/GenBank/DDBJ databases">
        <title>Genomic Encyclopedia of Type Strains, Phase IV (KMG-IV): sequencing the most valuable type-strain genomes for metagenomic binning, comparative biology and taxonomic classification.</title>
        <authorList>
            <person name="Goeker M."/>
        </authorList>
    </citation>
    <scope>NUCLEOTIDE SEQUENCE [LARGE SCALE GENOMIC DNA]</scope>
    <source>
        <strain evidence="2 3">DSM 100059</strain>
    </source>
</reference>
<dbReference type="Proteomes" id="UP000294498">
    <property type="component" value="Unassembled WGS sequence"/>
</dbReference>
<feature type="transmembrane region" description="Helical" evidence="1">
    <location>
        <begin position="173"/>
        <end position="193"/>
    </location>
</feature>
<dbReference type="RefSeq" id="WP_133995927.1">
    <property type="nucleotide sequence ID" value="NZ_SODV01000002.1"/>
</dbReference>
<dbReference type="OrthoDB" id="8536716at2"/>
<comment type="caution">
    <text evidence="2">The sequence shown here is derived from an EMBL/GenBank/DDBJ whole genome shotgun (WGS) entry which is preliminary data.</text>
</comment>
<feature type="transmembrane region" description="Helical" evidence="1">
    <location>
        <begin position="81"/>
        <end position="103"/>
    </location>
</feature>
<proteinExistence type="predicted"/>
<keyword evidence="1" id="KW-0472">Membrane</keyword>
<gene>
    <name evidence="2" type="ORF">EDB95_3850</name>
</gene>
<evidence type="ECO:0000256" key="1">
    <source>
        <dbReference type="SAM" id="Phobius"/>
    </source>
</evidence>
<dbReference type="AlphaFoldDB" id="A0A4R8DFE0"/>